<comment type="caution">
    <text evidence="1">The sequence shown here is derived from an EMBL/GenBank/DDBJ whole genome shotgun (WGS) entry which is preliminary data.</text>
</comment>
<organism evidence="1 2">
    <name type="scientific">Arctium lappa</name>
    <name type="common">Greater burdock</name>
    <name type="synonym">Lappa major</name>
    <dbReference type="NCBI Taxonomy" id="4217"/>
    <lineage>
        <taxon>Eukaryota</taxon>
        <taxon>Viridiplantae</taxon>
        <taxon>Streptophyta</taxon>
        <taxon>Embryophyta</taxon>
        <taxon>Tracheophyta</taxon>
        <taxon>Spermatophyta</taxon>
        <taxon>Magnoliopsida</taxon>
        <taxon>eudicotyledons</taxon>
        <taxon>Gunneridae</taxon>
        <taxon>Pentapetalae</taxon>
        <taxon>asterids</taxon>
        <taxon>campanulids</taxon>
        <taxon>Asterales</taxon>
        <taxon>Asteraceae</taxon>
        <taxon>Carduoideae</taxon>
        <taxon>Cardueae</taxon>
        <taxon>Arctiinae</taxon>
        <taxon>Arctium</taxon>
    </lineage>
</organism>
<gene>
    <name evidence="1" type="ORF">L6452_25179</name>
</gene>
<dbReference type="Proteomes" id="UP001055879">
    <property type="component" value="Linkage Group LG08"/>
</dbReference>
<dbReference type="EMBL" id="CM042054">
    <property type="protein sequence ID" value="KAI3707019.1"/>
    <property type="molecule type" value="Genomic_DNA"/>
</dbReference>
<proteinExistence type="predicted"/>
<protein>
    <submittedName>
        <fullName evidence="1">Uncharacterized protein</fullName>
    </submittedName>
</protein>
<keyword evidence="2" id="KW-1185">Reference proteome</keyword>
<evidence type="ECO:0000313" key="1">
    <source>
        <dbReference type="EMBL" id="KAI3707019.1"/>
    </source>
</evidence>
<reference evidence="1 2" key="2">
    <citation type="journal article" date="2022" name="Mol. Ecol. Resour.">
        <title>The genomes of chicory, endive, great burdock and yacon provide insights into Asteraceae paleo-polyploidization history and plant inulin production.</title>
        <authorList>
            <person name="Fan W."/>
            <person name="Wang S."/>
            <person name="Wang H."/>
            <person name="Wang A."/>
            <person name="Jiang F."/>
            <person name="Liu H."/>
            <person name="Zhao H."/>
            <person name="Xu D."/>
            <person name="Zhang Y."/>
        </authorList>
    </citation>
    <scope>NUCLEOTIDE SEQUENCE [LARGE SCALE GENOMIC DNA]</scope>
    <source>
        <strain evidence="2">cv. Niubang</strain>
    </source>
</reference>
<sequence length="301" mass="33478">MNCYLLMEFRIITHASNAANAMETLREARDTTISDANGDDASASNALAITSQILPSAADQLDLDTIFNQSLSSDSGQLDPNTIMNHLMHNFAGVPYQTDIQSQDFLRNMLDQITQNPEIMNAITQLGQQIDGNQDSGSMFAAMSRCQDGGVSGDLDMSFMVQQMMPFLSQDLHRGGSTSNLLEHDPSMKHENHRRCYSDSASLNGLPMDCQMNLKEAAQKIEEDYPAAEVFSSMVETAALLHENVYDIYGLAELCSEEELAETVSNLEGLSVFLKKNGESISHHNHHYHRYFKVQILYPLL</sequence>
<evidence type="ECO:0000313" key="2">
    <source>
        <dbReference type="Proteomes" id="UP001055879"/>
    </source>
</evidence>
<name>A0ACB9ABL0_ARCLA</name>
<reference evidence="2" key="1">
    <citation type="journal article" date="2022" name="Mol. Ecol. Resour.">
        <title>The genomes of chicory, endive, great burdock and yacon provide insights into Asteraceae palaeo-polyploidization history and plant inulin production.</title>
        <authorList>
            <person name="Fan W."/>
            <person name="Wang S."/>
            <person name="Wang H."/>
            <person name="Wang A."/>
            <person name="Jiang F."/>
            <person name="Liu H."/>
            <person name="Zhao H."/>
            <person name="Xu D."/>
            <person name="Zhang Y."/>
        </authorList>
    </citation>
    <scope>NUCLEOTIDE SEQUENCE [LARGE SCALE GENOMIC DNA]</scope>
    <source>
        <strain evidence="2">cv. Niubang</strain>
    </source>
</reference>
<accession>A0ACB9ABL0</accession>